<evidence type="ECO:0000313" key="1">
    <source>
        <dbReference type="EMBL" id="PIL45036.1"/>
    </source>
</evidence>
<evidence type="ECO:0000313" key="2">
    <source>
        <dbReference type="Proteomes" id="UP000230390"/>
    </source>
</evidence>
<dbReference type="InterPro" id="IPR017703">
    <property type="entry name" value="YgfZ/GCV_T_CS"/>
</dbReference>
<dbReference type="Proteomes" id="UP000230390">
    <property type="component" value="Unassembled WGS sequence"/>
</dbReference>
<organism evidence="1 2">
    <name type="scientific">Massilia eurypsychrophila</name>
    <dbReference type="NCBI Taxonomy" id="1485217"/>
    <lineage>
        <taxon>Bacteria</taxon>
        <taxon>Pseudomonadati</taxon>
        <taxon>Pseudomonadota</taxon>
        <taxon>Betaproteobacteria</taxon>
        <taxon>Burkholderiales</taxon>
        <taxon>Oxalobacteraceae</taxon>
        <taxon>Telluria group</taxon>
        <taxon>Massilia</taxon>
    </lineage>
</organism>
<dbReference type="AlphaFoldDB" id="A0A2G8TG68"/>
<dbReference type="InterPro" id="IPR045179">
    <property type="entry name" value="YgfZ/GcvT"/>
</dbReference>
<dbReference type="Gene3D" id="3.30.70.1400">
    <property type="entry name" value="Aminomethyltransferase beta-barrel domains"/>
    <property type="match status" value="1"/>
</dbReference>
<gene>
    <name evidence="1" type="ORF">CR105_11260</name>
</gene>
<dbReference type="Gene3D" id="2.40.30.160">
    <property type="match status" value="1"/>
</dbReference>
<dbReference type="PANTHER" id="PTHR22602:SF0">
    <property type="entry name" value="TRANSFERASE CAF17, MITOCHONDRIAL-RELATED"/>
    <property type="match status" value="1"/>
</dbReference>
<keyword evidence="2" id="KW-1185">Reference proteome</keyword>
<dbReference type="Gene3D" id="3.30.70.1630">
    <property type="match status" value="1"/>
</dbReference>
<protein>
    <submittedName>
        <fullName evidence="1">Folate-binding protein YgfZ</fullName>
    </submittedName>
</protein>
<dbReference type="EMBL" id="PDOC01000005">
    <property type="protein sequence ID" value="PIL45036.1"/>
    <property type="molecule type" value="Genomic_DNA"/>
</dbReference>
<reference evidence="1 2" key="1">
    <citation type="submission" date="2017-10" db="EMBL/GenBank/DDBJ databases">
        <title>Massilia psychrophilum sp. nov., a novel purple-pigmented bacterium isolated from Tianshan glacier, Xinjiang Municipality, China.</title>
        <authorList>
            <person name="Wang H."/>
        </authorList>
    </citation>
    <scope>NUCLEOTIDE SEQUENCE [LARGE SCALE GENOMIC DNA]</scope>
    <source>
        <strain evidence="1 2">JCM 30074</strain>
    </source>
</reference>
<dbReference type="NCBIfam" id="TIGR03317">
    <property type="entry name" value="ygfZ_signature"/>
    <property type="match status" value="1"/>
</dbReference>
<proteinExistence type="predicted"/>
<comment type="caution">
    <text evidence="1">The sequence shown here is derived from an EMBL/GenBank/DDBJ whole genome shotgun (WGS) entry which is preliminary data.</text>
</comment>
<dbReference type="RefSeq" id="WP_099788539.1">
    <property type="nucleotide sequence ID" value="NZ_JBHLYV010000032.1"/>
</dbReference>
<dbReference type="SUPFAM" id="SSF103025">
    <property type="entry name" value="Folate-binding domain"/>
    <property type="match status" value="1"/>
</dbReference>
<accession>A0A2G8TG68</accession>
<sequence length="350" mass="37035">MDNWNDYLLSQGARVSPDDTLQPAHFGHALNVGELAAGFVAVIGDQGLISVTGADAASFLHNQLTNDVEHLGADEARLAGYCTPKGRLQATFMMWRNAESIYLQLPRELQPALQKRLSMFVLRAKANLADGGAGVVMLGLGGAAAQAALQQHIGTLPDHPYSKVDNPLGTLIRVADVFGMPRYQWLLPSGIAATILPALRATLALGGSQAWELSAIHAGVPQITVATQEQFVPQMINFELLGGVNFKKGCYPGQEIVARSQYLGKLKRRAALVTIDNAEAKAGDEVFALGDPDQPCGMIVNAAPNGAGGVDALVELKLAALEEGNIRLGSADGAPLVFKPMPYPLDAIEV</sequence>
<dbReference type="OrthoDB" id="9796287at2"/>
<dbReference type="GO" id="GO:0016226">
    <property type="term" value="P:iron-sulfur cluster assembly"/>
    <property type="evidence" value="ECO:0007669"/>
    <property type="project" value="TreeGrafter"/>
</dbReference>
<dbReference type="PANTHER" id="PTHR22602">
    <property type="entry name" value="TRANSFERASE CAF17, MITOCHONDRIAL-RELATED"/>
    <property type="match status" value="1"/>
</dbReference>
<name>A0A2G8TG68_9BURK</name>